<dbReference type="GO" id="GO:0043165">
    <property type="term" value="P:Gram-negative-bacterium-type cell outer membrane assembly"/>
    <property type="evidence" value="ECO:0007669"/>
    <property type="project" value="UniProtKB-UniRule"/>
</dbReference>
<evidence type="ECO:0000313" key="8">
    <source>
        <dbReference type="Proteomes" id="UP000444318"/>
    </source>
</evidence>
<comment type="similarity">
    <text evidence="4">Belongs to the LptA family.</text>
</comment>
<keyword evidence="1 4" id="KW-0813">Transport</keyword>
<comment type="subcellular location">
    <subcellularLocation>
        <location evidence="4">Periplasm</location>
    </subcellularLocation>
</comment>
<evidence type="ECO:0000256" key="3">
    <source>
        <dbReference type="ARBA" id="ARBA00022764"/>
    </source>
</evidence>
<organism evidence="7 8">
    <name type="scientific">Rugamonas rivuli</name>
    <dbReference type="NCBI Taxonomy" id="2743358"/>
    <lineage>
        <taxon>Bacteria</taxon>
        <taxon>Pseudomonadati</taxon>
        <taxon>Pseudomonadota</taxon>
        <taxon>Betaproteobacteria</taxon>
        <taxon>Burkholderiales</taxon>
        <taxon>Oxalobacteraceae</taxon>
        <taxon>Telluria group</taxon>
        <taxon>Rugamonas</taxon>
    </lineage>
</organism>
<feature type="domain" description="Organic solvent tolerance-like N-terminal" evidence="6">
    <location>
        <begin position="31"/>
        <end position="149"/>
    </location>
</feature>
<keyword evidence="2 4" id="KW-0732">Signal</keyword>
<dbReference type="Gene3D" id="2.60.450.10">
    <property type="entry name" value="Lipopolysaccharide (LPS) transport protein A like domain"/>
    <property type="match status" value="1"/>
</dbReference>
<feature type="region of interest" description="Disordered" evidence="5">
    <location>
        <begin position="156"/>
        <end position="191"/>
    </location>
</feature>
<name>A0A843SLZ9_9BURK</name>
<sequence precursor="true">MKKLILSATMLLLAMTAAHAEKADANKPTTINYDDLQIDDVKQIKTLIGNVVLTRGTLLMKSPKAVMTTDPEGYDFVVLTSTAGTPATFRQKRDGAGDQWVEGEAERIEYSNKTDLVKLFSKAKIRRLEGGRLSDEVDGEFISYDSRKEQFAVKNSVTGESKPGAGRGTMVIQPTIRPTAPAAPTPPATEK</sequence>
<reference evidence="7 8" key="1">
    <citation type="submission" date="2019-10" db="EMBL/GenBank/DDBJ databases">
        <title>Two novel species isolated from a subtropical stream in China.</title>
        <authorList>
            <person name="Lu H."/>
        </authorList>
    </citation>
    <scope>NUCLEOTIDE SEQUENCE [LARGE SCALE GENOMIC DNA]</scope>
    <source>
        <strain evidence="7 8">FT103W</strain>
    </source>
</reference>
<dbReference type="AlphaFoldDB" id="A0A843SLZ9"/>
<dbReference type="GO" id="GO:0001530">
    <property type="term" value="F:lipopolysaccharide binding"/>
    <property type="evidence" value="ECO:0007669"/>
    <property type="project" value="InterPro"/>
</dbReference>
<feature type="compositionally biased region" description="Pro residues" evidence="5">
    <location>
        <begin position="181"/>
        <end position="191"/>
    </location>
</feature>
<evidence type="ECO:0000256" key="5">
    <source>
        <dbReference type="SAM" id="MobiDB-lite"/>
    </source>
</evidence>
<dbReference type="Proteomes" id="UP000444318">
    <property type="component" value="Unassembled WGS sequence"/>
</dbReference>
<dbReference type="EMBL" id="WHUF01000011">
    <property type="protein sequence ID" value="MQA23498.1"/>
    <property type="molecule type" value="Genomic_DNA"/>
</dbReference>
<accession>A0A843SLZ9</accession>
<protein>
    <recommendedName>
        <fullName evidence="4">Lipopolysaccharide export system protein LptA</fullName>
    </recommendedName>
</protein>
<gene>
    <name evidence="4 7" type="primary">lptA</name>
    <name evidence="7" type="ORF">GEV01_28640</name>
</gene>
<dbReference type="InterPro" id="IPR052037">
    <property type="entry name" value="LPS_export_LptA"/>
</dbReference>
<dbReference type="PANTHER" id="PTHR36504:SF1">
    <property type="entry name" value="LIPOPOLYSACCHARIDE EXPORT SYSTEM PROTEIN LPTA"/>
    <property type="match status" value="1"/>
</dbReference>
<keyword evidence="3 4" id="KW-0574">Periplasm</keyword>
<dbReference type="PANTHER" id="PTHR36504">
    <property type="entry name" value="LIPOPOLYSACCHARIDE EXPORT SYSTEM PROTEIN LPTA"/>
    <property type="match status" value="1"/>
</dbReference>
<comment type="function">
    <text evidence="4">Involved in the assembly of lipopolysaccharide (LPS). Required for the translocation of LPS from the inner membrane to the outer membrane.</text>
</comment>
<feature type="signal peptide" evidence="4">
    <location>
        <begin position="1"/>
        <end position="20"/>
    </location>
</feature>
<comment type="caution">
    <text evidence="7">The sequence shown here is derived from an EMBL/GenBank/DDBJ whole genome shotgun (WGS) entry which is preliminary data.</text>
</comment>
<comment type="subunit">
    <text evidence="4">Component of the lipopolysaccharide transport and assembly complex.</text>
</comment>
<dbReference type="HAMAP" id="MF_01914">
    <property type="entry name" value="LPS_assembly_LptA"/>
    <property type="match status" value="1"/>
</dbReference>
<evidence type="ECO:0000313" key="7">
    <source>
        <dbReference type="EMBL" id="MQA23498.1"/>
    </source>
</evidence>
<dbReference type="RefSeq" id="WP_152809526.1">
    <property type="nucleotide sequence ID" value="NZ_WHUF01000011.1"/>
</dbReference>
<dbReference type="GO" id="GO:0030288">
    <property type="term" value="C:outer membrane-bounded periplasmic space"/>
    <property type="evidence" value="ECO:0007669"/>
    <property type="project" value="TreeGrafter"/>
</dbReference>
<evidence type="ECO:0000256" key="2">
    <source>
        <dbReference type="ARBA" id="ARBA00022729"/>
    </source>
</evidence>
<evidence type="ECO:0000256" key="1">
    <source>
        <dbReference type="ARBA" id="ARBA00022448"/>
    </source>
</evidence>
<proteinExistence type="inferred from homology"/>
<dbReference type="GO" id="GO:0015920">
    <property type="term" value="P:lipopolysaccharide transport"/>
    <property type="evidence" value="ECO:0007669"/>
    <property type="project" value="UniProtKB-UniRule"/>
</dbReference>
<evidence type="ECO:0000259" key="6">
    <source>
        <dbReference type="Pfam" id="PF03968"/>
    </source>
</evidence>
<dbReference type="InterPro" id="IPR014340">
    <property type="entry name" value="LptA"/>
</dbReference>
<dbReference type="GO" id="GO:0017089">
    <property type="term" value="F:glycolipid transfer activity"/>
    <property type="evidence" value="ECO:0007669"/>
    <property type="project" value="TreeGrafter"/>
</dbReference>
<evidence type="ECO:0000256" key="4">
    <source>
        <dbReference type="HAMAP-Rule" id="MF_01914"/>
    </source>
</evidence>
<dbReference type="InterPro" id="IPR005653">
    <property type="entry name" value="OstA-like_N"/>
</dbReference>
<dbReference type="NCBIfam" id="TIGR03002">
    <property type="entry name" value="outer_YhbN_LptA"/>
    <property type="match status" value="1"/>
</dbReference>
<dbReference type="Pfam" id="PF03968">
    <property type="entry name" value="LptD_N"/>
    <property type="match status" value="1"/>
</dbReference>
<dbReference type="GO" id="GO:0009279">
    <property type="term" value="C:cell outer membrane"/>
    <property type="evidence" value="ECO:0007669"/>
    <property type="project" value="TreeGrafter"/>
</dbReference>
<keyword evidence="8" id="KW-1185">Reference proteome</keyword>
<feature type="chain" id="PRO_5033169772" description="Lipopolysaccharide export system protein LptA" evidence="4">
    <location>
        <begin position="21"/>
        <end position="191"/>
    </location>
</feature>